<feature type="transmembrane region" description="Helical" evidence="1">
    <location>
        <begin position="84"/>
        <end position="109"/>
    </location>
</feature>
<protein>
    <submittedName>
        <fullName evidence="2">Uncharacterized protein</fullName>
    </submittedName>
</protein>
<evidence type="ECO:0000256" key="1">
    <source>
        <dbReference type="SAM" id="Phobius"/>
    </source>
</evidence>
<proteinExistence type="predicted"/>
<accession>A0ABR2F163</accession>
<name>A0ABR2F163_9ROSI</name>
<evidence type="ECO:0000313" key="2">
    <source>
        <dbReference type="EMBL" id="KAK8568694.1"/>
    </source>
</evidence>
<keyword evidence="3" id="KW-1185">Reference proteome</keyword>
<sequence>MLKEHPHGSIQGGEGRGGVGTNESWSWALALALAAPLQRVGLVTVVAFRGLVNGTPMLRHLVGDCCRWADISFQKSAFLVVPKIGFYLSSYLTILLTVSILMDFASLSIKSVT</sequence>
<gene>
    <name evidence="2" type="ORF">V6N12_007238</name>
</gene>
<comment type="caution">
    <text evidence="2">The sequence shown here is derived from an EMBL/GenBank/DDBJ whole genome shotgun (WGS) entry which is preliminary data.</text>
</comment>
<evidence type="ECO:0000313" key="3">
    <source>
        <dbReference type="Proteomes" id="UP001472677"/>
    </source>
</evidence>
<reference evidence="2 3" key="1">
    <citation type="journal article" date="2024" name="G3 (Bethesda)">
        <title>Genome assembly of Hibiscus sabdariffa L. provides insights into metabolisms of medicinal natural products.</title>
        <authorList>
            <person name="Kim T."/>
        </authorList>
    </citation>
    <scope>NUCLEOTIDE SEQUENCE [LARGE SCALE GENOMIC DNA]</scope>
    <source>
        <strain evidence="2">TK-2024</strain>
        <tissue evidence="2">Old leaves</tissue>
    </source>
</reference>
<keyword evidence="1" id="KW-1133">Transmembrane helix</keyword>
<keyword evidence="1" id="KW-0472">Membrane</keyword>
<organism evidence="2 3">
    <name type="scientific">Hibiscus sabdariffa</name>
    <name type="common">roselle</name>
    <dbReference type="NCBI Taxonomy" id="183260"/>
    <lineage>
        <taxon>Eukaryota</taxon>
        <taxon>Viridiplantae</taxon>
        <taxon>Streptophyta</taxon>
        <taxon>Embryophyta</taxon>
        <taxon>Tracheophyta</taxon>
        <taxon>Spermatophyta</taxon>
        <taxon>Magnoliopsida</taxon>
        <taxon>eudicotyledons</taxon>
        <taxon>Gunneridae</taxon>
        <taxon>Pentapetalae</taxon>
        <taxon>rosids</taxon>
        <taxon>malvids</taxon>
        <taxon>Malvales</taxon>
        <taxon>Malvaceae</taxon>
        <taxon>Malvoideae</taxon>
        <taxon>Hibiscus</taxon>
    </lineage>
</organism>
<dbReference type="Proteomes" id="UP001472677">
    <property type="component" value="Unassembled WGS sequence"/>
</dbReference>
<keyword evidence="1" id="KW-0812">Transmembrane</keyword>
<dbReference type="EMBL" id="JBBPBM010000009">
    <property type="protein sequence ID" value="KAK8568694.1"/>
    <property type="molecule type" value="Genomic_DNA"/>
</dbReference>